<gene>
    <name evidence="1" type="ORF">GJ699_06535</name>
</gene>
<dbReference type="Proteomes" id="UP000433309">
    <property type="component" value="Unassembled WGS sequence"/>
</dbReference>
<dbReference type="RefSeq" id="WP_154374335.1">
    <property type="nucleotide sequence ID" value="NZ_WKJK01000003.1"/>
</dbReference>
<comment type="caution">
    <text evidence="1">The sequence shown here is derived from an EMBL/GenBank/DDBJ whole genome shotgun (WGS) entry which is preliminary data.</text>
</comment>
<sequence length="159" mass="18685">MKAHFLQPPLPDQVFFWIFEKDERVIGVHETLGWCTRLRSETPIYFDTESKCMVLLILLEIEFAEFKKHLDTVCEAAPEYAASIQRFPLALLLRHAFHSSVSDYWPDKAIDWLDANPEVQPLLLAEFEHLVNNKAMSQSLRHRARRMFRNLQRTAELTT</sequence>
<protein>
    <submittedName>
        <fullName evidence="1">Uncharacterized protein</fullName>
    </submittedName>
</protein>
<proteinExistence type="predicted"/>
<dbReference type="EMBL" id="WKJK01000003">
    <property type="protein sequence ID" value="MRW89635.1"/>
    <property type="molecule type" value="Genomic_DNA"/>
</dbReference>
<reference evidence="1 2" key="1">
    <citation type="submission" date="2019-11" db="EMBL/GenBank/DDBJ databases">
        <title>Novel species isolated from a subtropical stream in China.</title>
        <authorList>
            <person name="Lu H."/>
        </authorList>
    </citation>
    <scope>NUCLEOTIDE SEQUENCE [LARGE SCALE GENOMIC DNA]</scope>
    <source>
        <strain evidence="1 2">FT80W</strain>
    </source>
</reference>
<name>A0A6I2KUH4_9BURK</name>
<organism evidence="1 2">
    <name type="scientific">Duganella guangzhouensis</name>
    <dbReference type="NCBI Taxonomy" id="2666084"/>
    <lineage>
        <taxon>Bacteria</taxon>
        <taxon>Pseudomonadati</taxon>
        <taxon>Pseudomonadota</taxon>
        <taxon>Betaproteobacteria</taxon>
        <taxon>Burkholderiales</taxon>
        <taxon>Oxalobacteraceae</taxon>
        <taxon>Telluria group</taxon>
        <taxon>Duganella</taxon>
    </lineage>
</organism>
<evidence type="ECO:0000313" key="1">
    <source>
        <dbReference type="EMBL" id="MRW89635.1"/>
    </source>
</evidence>
<keyword evidence="2" id="KW-1185">Reference proteome</keyword>
<evidence type="ECO:0000313" key="2">
    <source>
        <dbReference type="Proteomes" id="UP000433309"/>
    </source>
</evidence>
<dbReference type="AlphaFoldDB" id="A0A6I2KUH4"/>
<accession>A0A6I2KUH4</accession>